<accession>A0A3P7ZIJ5</accession>
<sequence>MRKSSNCIARQTVTCNPEGKRKSGRPKNTLRRDMESDMKRMNNNWKELERIAWDRVGWRMIVSGLCSFTRKCIERIEKIINEKLLFYEVNLLDKKAVDDIFEKHKIDYVIHFAALKSVSESIEKPIQYYNNNLVGILNLLQVSQIRHYYYW</sequence>
<evidence type="ECO:0000256" key="2">
    <source>
        <dbReference type="ARBA" id="ARBA00001911"/>
    </source>
</evidence>
<evidence type="ECO:0000256" key="1">
    <source>
        <dbReference type="ARBA" id="ARBA00000083"/>
    </source>
</evidence>
<proteinExistence type="predicted"/>
<dbReference type="InterPro" id="IPR016040">
    <property type="entry name" value="NAD(P)-bd_dom"/>
</dbReference>
<evidence type="ECO:0000256" key="5">
    <source>
        <dbReference type="ARBA" id="ARBA00023027"/>
    </source>
</evidence>
<keyword evidence="9" id="KW-1185">Reference proteome</keyword>
<keyword evidence="5" id="KW-0520">NAD</keyword>
<dbReference type="EMBL" id="UZAL01004395">
    <property type="protein sequence ID" value="VDO90139.1"/>
    <property type="molecule type" value="Genomic_DNA"/>
</dbReference>
<evidence type="ECO:0000256" key="3">
    <source>
        <dbReference type="ARBA" id="ARBA00004947"/>
    </source>
</evidence>
<protein>
    <recommendedName>
        <fullName evidence="4">UDP-glucose 4-epimerase</fullName>
        <ecNumber evidence="4">5.1.3.2</ecNumber>
    </recommendedName>
</protein>
<dbReference type="GO" id="GO:0005829">
    <property type="term" value="C:cytosol"/>
    <property type="evidence" value="ECO:0007669"/>
    <property type="project" value="TreeGrafter"/>
</dbReference>
<dbReference type="SUPFAM" id="SSF51735">
    <property type="entry name" value="NAD(P)-binding Rossmann-fold domains"/>
    <property type="match status" value="1"/>
</dbReference>
<comment type="catalytic activity">
    <reaction evidence="1">
        <text>UDP-alpha-D-glucose = UDP-alpha-D-galactose</text>
        <dbReference type="Rhea" id="RHEA:22168"/>
        <dbReference type="ChEBI" id="CHEBI:58885"/>
        <dbReference type="ChEBI" id="CHEBI:66914"/>
        <dbReference type="EC" id="5.1.3.2"/>
    </reaction>
</comment>
<dbReference type="Gene3D" id="3.40.50.720">
    <property type="entry name" value="NAD(P)-binding Rossmann-like Domain"/>
    <property type="match status" value="1"/>
</dbReference>
<reference evidence="8 9" key="1">
    <citation type="submission" date="2018-11" db="EMBL/GenBank/DDBJ databases">
        <authorList>
            <consortium name="Pathogen Informatics"/>
        </authorList>
    </citation>
    <scope>NUCLEOTIDE SEQUENCE [LARGE SCALE GENOMIC DNA]</scope>
    <source>
        <strain>Denwood</strain>
        <strain evidence="9">Zambia</strain>
    </source>
</reference>
<evidence type="ECO:0000256" key="6">
    <source>
        <dbReference type="ARBA" id="ARBA00023235"/>
    </source>
</evidence>
<comment type="cofactor">
    <cofactor evidence="2">
        <name>NAD(+)</name>
        <dbReference type="ChEBI" id="CHEBI:57540"/>
    </cofactor>
</comment>
<dbReference type="GO" id="GO:0005996">
    <property type="term" value="P:monosaccharide metabolic process"/>
    <property type="evidence" value="ECO:0007669"/>
    <property type="project" value="TreeGrafter"/>
</dbReference>
<dbReference type="InterPro" id="IPR036291">
    <property type="entry name" value="NAD(P)-bd_dom_sf"/>
</dbReference>
<dbReference type="PANTHER" id="PTHR43725:SF47">
    <property type="entry name" value="UDP-GLUCOSE 4-EPIMERASE"/>
    <property type="match status" value="1"/>
</dbReference>
<evidence type="ECO:0000313" key="8">
    <source>
        <dbReference type="EMBL" id="VDO90139.1"/>
    </source>
</evidence>
<dbReference type="GO" id="GO:0003978">
    <property type="term" value="F:UDP-glucose 4-epimerase activity"/>
    <property type="evidence" value="ECO:0007669"/>
    <property type="project" value="UniProtKB-EC"/>
</dbReference>
<dbReference type="Pfam" id="PF16363">
    <property type="entry name" value="GDP_Man_Dehyd"/>
    <property type="match status" value="1"/>
</dbReference>
<dbReference type="AlphaFoldDB" id="A0A3P7ZIJ5"/>
<keyword evidence="6" id="KW-0413">Isomerase</keyword>
<evidence type="ECO:0000259" key="7">
    <source>
        <dbReference type="Pfam" id="PF16363"/>
    </source>
</evidence>
<feature type="domain" description="NAD(P)-binding" evidence="7">
    <location>
        <begin position="67"/>
        <end position="144"/>
    </location>
</feature>
<comment type="pathway">
    <text evidence="3">Carbohydrate metabolism; galactose metabolism.</text>
</comment>
<evidence type="ECO:0000313" key="9">
    <source>
        <dbReference type="Proteomes" id="UP000269396"/>
    </source>
</evidence>
<evidence type="ECO:0000256" key="4">
    <source>
        <dbReference type="ARBA" id="ARBA00013189"/>
    </source>
</evidence>
<dbReference type="EC" id="5.1.3.2" evidence="4"/>
<name>A0A3P7ZIJ5_9TREM</name>
<organism evidence="8 9">
    <name type="scientific">Schistosoma mattheei</name>
    <dbReference type="NCBI Taxonomy" id="31246"/>
    <lineage>
        <taxon>Eukaryota</taxon>
        <taxon>Metazoa</taxon>
        <taxon>Spiralia</taxon>
        <taxon>Lophotrochozoa</taxon>
        <taxon>Platyhelminthes</taxon>
        <taxon>Trematoda</taxon>
        <taxon>Digenea</taxon>
        <taxon>Strigeidida</taxon>
        <taxon>Schistosomatoidea</taxon>
        <taxon>Schistosomatidae</taxon>
        <taxon>Schistosoma</taxon>
    </lineage>
</organism>
<dbReference type="PANTHER" id="PTHR43725">
    <property type="entry name" value="UDP-GLUCOSE 4-EPIMERASE"/>
    <property type="match status" value="1"/>
</dbReference>
<gene>
    <name evidence="8" type="ORF">SMTD_LOCUS2872</name>
</gene>
<dbReference type="Proteomes" id="UP000269396">
    <property type="component" value="Unassembled WGS sequence"/>
</dbReference>